<keyword evidence="2 7" id="KW-0812">Transmembrane</keyword>
<evidence type="ECO:0000256" key="5">
    <source>
        <dbReference type="ARBA" id="ARBA00022989"/>
    </source>
</evidence>
<dbReference type="Proteomes" id="UP000286482">
    <property type="component" value="Unassembled WGS sequence"/>
</dbReference>
<feature type="domain" description="ABC transmembrane type-1" evidence="9">
    <location>
        <begin position="19"/>
        <end position="303"/>
    </location>
</feature>
<protein>
    <submittedName>
        <fullName evidence="10">ABC transporter ATP-binding protein</fullName>
    </submittedName>
</protein>
<keyword evidence="4 10" id="KW-0067">ATP-binding</keyword>
<dbReference type="SMART" id="SM00382">
    <property type="entry name" value="AAA"/>
    <property type="match status" value="1"/>
</dbReference>
<dbReference type="PROSITE" id="PS50929">
    <property type="entry name" value="ABC_TM1F"/>
    <property type="match status" value="1"/>
</dbReference>
<dbReference type="EMBL" id="RAQO01000005">
    <property type="protein sequence ID" value="RKF18867.1"/>
    <property type="molecule type" value="Genomic_DNA"/>
</dbReference>
<keyword evidence="5 7" id="KW-1133">Transmembrane helix</keyword>
<dbReference type="Gene3D" id="1.20.1560.10">
    <property type="entry name" value="ABC transporter type 1, transmembrane domain"/>
    <property type="match status" value="1"/>
</dbReference>
<dbReference type="SUPFAM" id="SSF90123">
    <property type="entry name" value="ABC transporter transmembrane region"/>
    <property type="match status" value="1"/>
</dbReference>
<dbReference type="InterPro" id="IPR027417">
    <property type="entry name" value="P-loop_NTPase"/>
</dbReference>
<dbReference type="PANTHER" id="PTHR24221">
    <property type="entry name" value="ATP-BINDING CASSETTE SUB-FAMILY B"/>
    <property type="match status" value="1"/>
</dbReference>
<evidence type="ECO:0000256" key="4">
    <source>
        <dbReference type="ARBA" id="ARBA00022840"/>
    </source>
</evidence>
<dbReference type="InterPro" id="IPR003593">
    <property type="entry name" value="AAA+_ATPase"/>
</dbReference>
<dbReference type="GO" id="GO:0140359">
    <property type="term" value="F:ABC-type transporter activity"/>
    <property type="evidence" value="ECO:0007669"/>
    <property type="project" value="InterPro"/>
</dbReference>
<comment type="subcellular location">
    <subcellularLocation>
        <location evidence="1">Cell membrane</location>
        <topology evidence="1">Multi-pass membrane protein</topology>
    </subcellularLocation>
</comment>
<dbReference type="InterPro" id="IPR011527">
    <property type="entry name" value="ABC1_TM_dom"/>
</dbReference>
<dbReference type="Pfam" id="PF00664">
    <property type="entry name" value="ABC_membrane"/>
    <property type="match status" value="1"/>
</dbReference>
<feature type="transmembrane region" description="Helical" evidence="7">
    <location>
        <begin position="130"/>
        <end position="154"/>
    </location>
</feature>
<evidence type="ECO:0000256" key="1">
    <source>
        <dbReference type="ARBA" id="ARBA00004651"/>
    </source>
</evidence>
<dbReference type="AlphaFoldDB" id="A0A420EDU2"/>
<dbReference type="GO" id="GO:0005886">
    <property type="term" value="C:plasma membrane"/>
    <property type="evidence" value="ECO:0007669"/>
    <property type="project" value="UniProtKB-SubCell"/>
</dbReference>
<evidence type="ECO:0000256" key="6">
    <source>
        <dbReference type="ARBA" id="ARBA00023136"/>
    </source>
</evidence>
<feature type="transmembrane region" description="Helical" evidence="7">
    <location>
        <begin position="12"/>
        <end position="32"/>
    </location>
</feature>
<dbReference type="Pfam" id="PF00005">
    <property type="entry name" value="ABC_tran"/>
    <property type="match status" value="1"/>
</dbReference>
<dbReference type="GO" id="GO:0016887">
    <property type="term" value="F:ATP hydrolysis activity"/>
    <property type="evidence" value="ECO:0007669"/>
    <property type="project" value="InterPro"/>
</dbReference>
<feature type="transmembrane region" description="Helical" evidence="7">
    <location>
        <begin position="160"/>
        <end position="179"/>
    </location>
</feature>
<feature type="transmembrane region" description="Helical" evidence="7">
    <location>
        <begin position="274"/>
        <end position="295"/>
    </location>
</feature>
<dbReference type="Gene3D" id="3.40.50.300">
    <property type="entry name" value="P-loop containing nucleotide triphosphate hydrolases"/>
    <property type="match status" value="1"/>
</dbReference>
<gene>
    <name evidence="10" type="ORF">DBZ36_10795</name>
</gene>
<dbReference type="PROSITE" id="PS50893">
    <property type="entry name" value="ABC_TRANSPORTER_2"/>
    <property type="match status" value="1"/>
</dbReference>
<comment type="caution">
    <text evidence="10">The sequence shown here is derived from an EMBL/GenBank/DDBJ whole genome shotgun (WGS) entry which is preliminary data.</text>
</comment>
<keyword evidence="3" id="KW-0547">Nucleotide-binding</keyword>
<evidence type="ECO:0000259" key="9">
    <source>
        <dbReference type="PROSITE" id="PS50929"/>
    </source>
</evidence>
<dbReference type="SUPFAM" id="SSF52540">
    <property type="entry name" value="P-loop containing nucleoside triphosphate hydrolases"/>
    <property type="match status" value="1"/>
</dbReference>
<dbReference type="PROSITE" id="PS00211">
    <property type="entry name" value="ABC_TRANSPORTER_1"/>
    <property type="match status" value="1"/>
</dbReference>
<dbReference type="OrthoDB" id="9806127at2"/>
<keyword evidence="6 7" id="KW-0472">Membrane</keyword>
<feature type="domain" description="ABC transporter" evidence="8">
    <location>
        <begin position="339"/>
        <end position="578"/>
    </location>
</feature>
<evidence type="ECO:0000259" key="8">
    <source>
        <dbReference type="PROSITE" id="PS50893"/>
    </source>
</evidence>
<evidence type="ECO:0000256" key="2">
    <source>
        <dbReference type="ARBA" id="ARBA00022692"/>
    </source>
</evidence>
<reference evidence="10 11" key="1">
    <citation type="submission" date="2018-09" db="EMBL/GenBank/DDBJ databases">
        <authorList>
            <person name="Wang Z."/>
        </authorList>
    </citation>
    <scope>NUCLEOTIDE SEQUENCE [LARGE SCALE GENOMIC DNA]</scope>
    <source>
        <strain evidence="10 11">ALS 81</strain>
    </source>
</reference>
<evidence type="ECO:0000313" key="11">
    <source>
        <dbReference type="Proteomes" id="UP000286482"/>
    </source>
</evidence>
<accession>A0A420EDU2</accession>
<evidence type="ECO:0000256" key="3">
    <source>
        <dbReference type="ARBA" id="ARBA00022741"/>
    </source>
</evidence>
<dbReference type="InterPro" id="IPR036640">
    <property type="entry name" value="ABC1_TM_sf"/>
</dbReference>
<dbReference type="GO" id="GO:0005524">
    <property type="term" value="F:ATP binding"/>
    <property type="evidence" value="ECO:0007669"/>
    <property type="project" value="UniProtKB-KW"/>
</dbReference>
<organism evidence="10 11">
    <name type="scientific">Alginatibacterium sediminis</name>
    <dbReference type="NCBI Taxonomy" id="2164068"/>
    <lineage>
        <taxon>Bacteria</taxon>
        <taxon>Pseudomonadati</taxon>
        <taxon>Pseudomonadota</taxon>
        <taxon>Gammaproteobacteria</taxon>
        <taxon>Alteromonadales</taxon>
        <taxon>Alteromonadaceae</taxon>
        <taxon>Alginatibacterium</taxon>
    </lineage>
</organism>
<dbReference type="InterPro" id="IPR017871">
    <property type="entry name" value="ABC_transporter-like_CS"/>
</dbReference>
<name>A0A420EDU2_9ALTE</name>
<keyword evidence="11" id="KW-1185">Reference proteome</keyword>
<dbReference type="RefSeq" id="WP_120354947.1">
    <property type="nucleotide sequence ID" value="NZ_RAQO01000005.1"/>
</dbReference>
<dbReference type="InterPro" id="IPR003439">
    <property type="entry name" value="ABC_transporter-like_ATP-bd"/>
</dbReference>
<proteinExistence type="predicted"/>
<dbReference type="InterPro" id="IPR039421">
    <property type="entry name" value="Type_1_exporter"/>
</dbReference>
<feature type="transmembrane region" description="Helical" evidence="7">
    <location>
        <begin position="52"/>
        <end position="77"/>
    </location>
</feature>
<evidence type="ECO:0000313" key="10">
    <source>
        <dbReference type="EMBL" id="RKF18867.1"/>
    </source>
</evidence>
<evidence type="ECO:0000256" key="7">
    <source>
        <dbReference type="SAM" id="Phobius"/>
    </source>
</evidence>
<dbReference type="PANTHER" id="PTHR24221:SF654">
    <property type="entry name" value="ATP-BINDING CASSETTE SUB-FAMILY B MEMBER 6"/>
    <property type="match status" value="1"/>
</dbReference>
<sequence length="588" mass="66301">MTKREFVGHYFWLNRYSYLFAMVLILIVSWLQVEIPRHIQMAIDLLNESSPLAHTTLVGHVQWVIGFALLMTVLRILSRMYALNPGRITEAALKNDLFHRLNRLPTSFHQKFASGRLISIINNDLNGIRLFYGVGFLQLFNIVFALSLTPVWMYRISPVLTLYTAIPISIAFVIFFLGFRKMRVLHVQRLQRLQDLSEQLMNDLSGIDVIKAQNMGEWVQQKTQTINQRLLETTLKIAKIQTFVIPVLDYANHLMKVVILGFGGYMLLRSELSIGQITAFLSYSVLLALPLMHLGRIVTVFQMGMVSIDSVLSILNQDIPSRDTDSEAKPSPLSKGASLQVKNLNYRYAGATIDALSQVSFTLDFGKKLGILGEIGSGKSTLVNCLNHYLEVESGHIFWGDSDMATTPLSHWRKHIRTVTQDPYLFSDSISENVKFGASSRGFESDDSKIDKVLSLSQLGDDLSRFSQGKHTVVGEKGIMLSGGQKQRLSIARALLTPCDLLVFDNVLSAVDYETERQILSGMFERIQGQSVIVVSHRVSALEQMDEILVLKQGQIIARGTHTQLLATSDYYRQTWLLQQHETEVQSA</sequence>